<feature type="domain" description="RFX-type winged-helix" evidence="2">
    <location>
        <begin position="51"/>
        <end position="144"/>
    </location>
</feature>
<gene>
    <name evidence="3" type="ORF">BEMITA_LOCUS7764</name>
</gene>
<dbReference type="Proteomes" id="UP001152759">
    <property type="component" value="Chromosome 4"/>
</dbReference>
<evidence type="ECO:0000313" key="3">
    <source>
        <dbReference type="EMBL" id="CAH0388879.1"/>
    </source>
</evidence>
<dbReference type="Pfam" id="PF02257">
    <property type="entry name" value="RFX_DNA_binding"/>
    <property type="match status" value="1"/>
</dbReference>
<dbReference type="Gene3D" id="1.10.10.10">
    <property type="entry name" value="Winged helix-like DNA-binding domain superfamily/Winged helix DNA-binding domain"/>
    <property type="match status" value="1"/>
</dbReference>
<dbReference type="InterPro" id="IPR036390">
    <property type="entry name" value="WH_DNA-bd_sf"/>
</dbReference>
<evidence type="ECO:0000313" key="4">
    <source>
        <dbReference type="Proteomes" id="UP001152759"/>
    </source>
</evidence>
<dbReference type="EMBL" id="OU963865">
    <property type="protein sequence ID" value="CAH0388879.1"/>
    <property type="molecule type" value="Genomic_DNA"/>
</dbReference>
<keyword evidence="1" id="KW-0238">DNA-binding</keyword>
<dbReference type="PANTHER" id="PTHR12619">
    <property type="entry name" value="RFX TRANSCRIPTION FACTOR FAMILY"/>
    <property type="match status" value="1"/>
</dbReference>
<dbReference type="GO" id="GO:0000978">
    <property type="term" value="F:RNA polymerase II cis-regulatory region sequence-specific DNA binding"/>
    <property type="evidence" value="ECO:0007669"/>
    <property type="project" value="TreeGrafter"/>
</dbReference>
<reference evidence="3" key="1">
    <citation type="submission" date="2021-12" db="EMBL/GenBank/DDBJ databases">
        <authorList>
            <person name="King R."/>
        </authorList>
    </citation>
    <scope>NUCLEOTIDE SEQUENCE</scope>
</reference>
<dbReference type="PROSITE" id="PS51526">
    <property type="entry name" value="RFX_DBD"/>
    <property type="match status" value="1"/>
</dbReference>
<dbReference type="InterPro" id="IPR036388">
    <property type="entry name" value="WH-like_DNA-bd_sf"/>
</dbReference>
<dbReference type="SUPFAM" id="SSF46785">
    <property type="entry name" value="Winged helix' DNA-binding domain"/>
    <property type="match status" value="1"/>
</dbReference>
<organism evidence="3 4">
    <name type="scientific">Bemisia tabaci</name>
    <name type="common">Sweetpotato whitefly</name>
    <name type="synonym">Aleurodes tabaci</name>
    <dbReference type="NCBI Taxonomy" id="7038"/>
    <lineage>
        <taxon>Eukaryota</taxon>
        <taxon>Metazoa</taxon>
        <taxon>Ecdysozoa</taxon>
        <taxon>Arthropoda</taxon>
        <taxon>Hexapoda</taxon>
        <taxon>Insecta</taxon>
        <taxon>Pterygota</taxon>
        <taxon>Neoptera</taxon>
        <taxon>Paraneoptera</taxon>
        <taxon>Hemiptera</taxon>
        <taxon>Sternorrhyncha</taxon>
        <taxon>Aleyrodoidea</taxon>
        <taxon>Aleyrodidae</taxon>
        <taxon>Aleyrodinae</taxon>
        <taxon>Bemisia</taxon>
    </lineage>
</organism>
<evidence type="ECO:0000259" key="2">
    <source>
        <dbReference type="PROSITE" id="PS51526"/>
    </source>
</evidence>
<proteinExistence type="predicted"/>
<sequence length="327" mass="37495">MCSWPDLNQLNPSFLAAAPQDGINYQINSGWETNESSQSGDSAVPHSTRAILLWLRRNYCVTEGVSIPRLVLYNHYAEFFSLRSCDLINASSFGKLVKKEFPSVTTRRLGSRNRSKYHYFGLGMQETALNFEPRYSILGIGRKRQRNRLSVDGSRRFMVKDASPRKRTRVTDEYYQQHSVLETFMEERSQLAGTISLTEFANAQFQQGSLSLDVSNQWNTGEFAGNHPESCKRTWPDLKIGVKPMMREIKSEAEAPSSSILRWKDEAEYDYCGKWISTENNRPQDRRFFADPVRSDSIFRGDQHYLSDDDLKADFLGSIVESALNSF</sequence>
<dbReference type="InterPro" id="IPR039779">
    <property type="entry name" value="RFX-like"/>
</dbReference>
<dbReference type="PANTHER" id="PTHR12619:SF5">
    <property type="entry name" value="TRANSCRIPTION FACTOR RFX4"/>
    <property type="match status" value="1"/>
</dbReference>
<keyword evidence="4" id="KW-1185">Reference proteome</keyword>
<dbReference type="AlphaFoldDB" id="A0A9P0AEI2"/>
<name>A0A9P0AEI2_BEMTA</name>
<dbReference type="InterPro" id="IPR003150">
    <property type="entry name" value="DNA-bd_RFX"/>
</dbReference>
<evidence type="ECO:0000256" key="1">
    <source>
        <dbReference type="ARBA" id="ARBA00023125"/>
    </source>
</evidence>
<accession>A0A9P0AEI2</accession>
<dbReference type="GO" id="GO:0000981">
    <property type="term" value="F:DNA-binding transcription factor activity, RNA polymerase II-specific"/>
    <property type="evidence" value="ECO:0007669"/>
    <property type="project" value="TreeGrafter"/>
</dbReference>
<protein>
    <recommendedName>
        <fullName evidence="2">RFX-type winged-helix domain-containing protein</fullName>
    </recommendedName>
</protein>